<reference evidence="8" key="1">
    <citation type="submission" date="2023-08" db="EMBL/GenBank/DDBJ databases">
        <authorList>
            <person name="Audoor S."/>
            <person name="Bilcke G."/>
        </authorList>
    </citation>
    <scope>NUCLEOTIDE SEQUENCE</scope>
</reference>
<feature type="transmembrane region" description="Helical" evidence="6">
    <location>
        <begin position="382"/>
        <end position="403"/>
    </location>
</feature>
<feature type="transmembrane region" description="Helical" evidence="6">
    <location>
        <begin position="423"/>
        <end position="442"/>
    </location>
</feature>
<dbReference type="InterPro" id="IPR013057">
    <property type="entry name" value="AA_transpt_TM"/>
</dbReference>
<feature type="transmembrane region" description="Helical" evidence="6">
    <location>
        <begin position="271"/>
        <end position="291"/>
    </location>
</feature>
<proteinExistence type="predicted"/>
<feature type="transmembrane region" description="Helical" evidence="6">
    <location>
        <begin position="183"/>
        <end position="202"/>
    </location>
</feature>
<feature type="compositionally biased region" description="Acidic residues" evidence="5">
    <location>
        <begin position="129"/>
        <end position="149"/>
    </location>
</feature>
<feature type="transmembrane region" description="Helical" evidence="6">
    <location>
        <begin position="334"/>
        <end position="357"/>
    </location>
</feature>
<evidence type="ECO:0000256" key="1">
    <source>
        <dbReference type="ARBA" id="ARBA00004141"/>
    </source>
</evidence>
<organism evidence="8 9">
    <name type="scientific">Cylindrotheca closterium</name>
    <dbReference type="NCBI Taxonomy" id="2856"/>
    <lineage>
        <taxon>Eukaryota</taxon>
        <taxon>Sar</taxon>
        <taxon>Stramenopiles</taxon>
        <taxon>Ochrophyta</taxon>
        <taxon>Bacillariophyta</taxon>
        <taxon>Bacillariophyceae</taxon>
        <taxon>Bacillariophycidae</taxon>
        <taxon>Bacillariales</taxon>
        <taxon>Bacillariaceae</taxon>
        <taxon>Cylindrotheca</taxon>
    </lineage>
</organism>
<feature type="transmembrane region" description="Helical" evidence="6">
    <location>
        <begin position="567"/>
        <end position="588"/>
    </location>
</feature>
<keyword evidence="4 6" id="KW-0472">Membrane</keyword>
<comment type="subcellular location">
    <subcellularLocation>
        <location evidence="1">Membrane</location>
        <topology evidence="1">Multi-pass membrane protein</topology>
    </subcellularLocation>
</comment>
<evidence type="ECO:0000256" key="6">
    <source>
        <dbReference type="SAM" id="Phobius"/>
    </source>
</evidence>
<dbReference type="GO" id="GO:0015179">
    <property type="term" value="F:L-amino acid transmembrane transporter activity"/>
    <property type="evidence" value="ECO:0007669"/>
    <property type="project" value="TreeGrafter"/>
</dbReference>
<dbReference type="AlphaFoldDB" id="A0AAD2G1W6"/>
<feature type="transmembrane region" description="Helical" evidence="6">
    <location>
        <begin position="311"/>
        <end position="327"/>
    </location>
</feature>
<keyword evidence="2 6" id="KW-0812">Transmembrane</keyword>
<evidence type="ECO:0000259" key="7">
    <source>
        <dbReference type="Pfam" id="PF01490"/>
    </source>
</evidence>
<sequence length="593" mass="65280">MEDSESLLPPLQHAHTYVAGEDGSRLKKVARGFGLTNTEARIPQPNVRVLPLALKLLWSDDTLERARMHSVGTLADNERLDDYGNVHRTMTVRRRRRRRGEGLVPLGHVKPDYGGDLSNLFEHPSKIDEGDEEDEDDDDDDDEESVDETIDVEVGGSITAAVFGIIKGTIGGAVLFLPRGFQMAGYALAIPIMILSTASYLYSANRLLECWRVEKAKAAMIDEIRALLLEGSPKMYGSTKAGEELKQQPSEGGKLLSYPELARRAFGSGAFCVELGIATMQFGVCLTYLIFVPQNLYEATHQLFGWEMSKTVFLVCMVLMEVPLAWIRDIRRLAFFNFIATLLVAYGLFSCVVLAFMEIAKDPELTYLDRLADLPPTNPDTWILFIGTAFFAFEGCITLIVPLQGAVSREEDKQRFPKVNQTVTSSIVAFYIFFALTCWAAFGSNIKTALTASLPPGPYATSVQLAYSLAILFTFPLQAFPAMEVVFHYTAHGAIKTDPSVRKKLSIQATLIVCCLGVVAYLAIDYLGNVVSLLGSLVGIPIALVFPPIMHNILVRDLSTFTKVLNYSVATLGVVIIGVTTYITILQWDKGAG</sequence>
<evidence type="ECO:0000256" key="4">
    <source>
        <dbReference type="ARBA" id="ARBA00023136"/>
    </source>
</evidence>
<dbReference type="PANTHER" id="PTHR22950">
    <property type="entry name" value="AMINO ACID TRANSPORTER"/>
    <property type="match status" value="1"/>
</dbReference>
<evidence type="ECO:0000313" key="8">
    <source>
        <dbReference type="EMBL" id="CAJ1959844.1"/>
    </source>
</evidence>
<evidence type="ECO:0000256" key="3">
    <source>
        <dbReference type="ARBA" id="ARBA00022989"/>
    </source>
</evidence>
<dbReference type="Pfam" id="PF01490">
    <property type="entry name" value="Aa_trans"/>
    <property type="match status" value="1"/>
</dbReference>
<name>A0AAD2G1W6_9STRA</name>
<accession>A0AAD2G1W6</accession>
<feature type="region of interest" description="Disordered" evidence="5">
    <location>
        <begin position="114"/>
        <end position="149"/>
    </location>
</feature>
<feature type="transmembrane region" description="Helical" evidence="6">
    <location>
        <begin position="505"/>
        <end position="524"/>
    </location>
</feature>
<feature type="transmembrane region" description="Helical" evidence="6">
    <location>
        <begin position="462"/>
        <end position="484"/>
    </location>
</feature>
<evidence type="ECO:0000256" key="5">
    <source>
        <dbReference type="SAM" id="MobiDB-lite"/>
    </source>
</evidence>
<feature type="domain" description="Amino acid transporter transmembrane" evidence="7">
    <location>
        <begin position="248"/>
        <end position="585"/>
    </location>
</feature>
<dbReference type="PANTHER" id="PTHR22950:SF666">
    <property type="entry name" value="VACUOLAR AMINO ACID TRANSPORTER 4"/>
    <property type="match status" value="1"/>
</dbReference>
<gene>
    <name evidence="8" type="ORF">CYCCA115_LOCUS18263</name>
</gene>
<evidence type="ECO:0000313" key="9">
    <source>
        <dbReference type="Proteomes" id="UP001295423"/>
    </source>
</evidence>
<keyword evidence="3 6" id="KW-1133">Transmembrane helix</keyword>
<feature type="transmembrane region" description="Helical" evidence="6">
    <location>
        <begin position="530"/>
        <end position="555"/>
    </location>
</feature>
<dbReference type="Proteomes" id="UP001295423">
    <property type="component" value="Unassembled WGS sequence"/>
</dbReference>
<comment type="caution">
    <text evidence="8">The sequence shown here is derived from an EMBL/GenBank/DDBJ whole genome shotgun (WGS) entry which is preliminary data.</text>
</comment>
<evidence type="ECO:0000256" key="2">
    <source>
        <dbReference type="ARBA" id="ARBA00022692"/>
    </source>
</evidence>
<protein>
    <recommendedName>
        <fullName evidence="7">Amino acid transporter transmembrane domain-containing protein</fullName>
    </recommendedName>
</protein>
<keyword evidence="9" id="KW-1185">Reference proteome</keyword>
<dbReference type="EMBL" id="CAKOGP040002025">
    <property type="protein sequence ID" value="CAJ1959844.1"/>
    <property type="molecule type" value="Genomic_DNA"/>
</dbReference>
<dbReference type="GO" id="GO:0016020">
    <property type="term" value="C:membrane"/>
    <property type="evidence" value="ECO:0007669"/>
    <property type="project" value="UniProtKB-SubCell"/>
</dbReference>